<dbReference type="EMBL" id="JH413811">
    <property type="protein sequence ID" value="EHL31696.1"/>
    <property type="molecule type" value="Genomic_DNA"/>
</dbReference>
<dbReference type="RefSeq" id="WP_006870294.1">
    <property type="nucleotide sequence ID" value="NZ_JH413811.1"/>
</dbReference>
<name>G9EM96_9GAMM</name>
<dbReference type="eggNOG" id="ENOG5030ZNH">
    <property type="taxonomic scope" value="Bacteria"/>
</dbReference>
<accession>G9EM96</accession>
<keyword evidence="2" id="KW-1185">Reference proteome</keyword>
<dbReference type="InParanoid" id="G9EM96"/>
<proteinExistence type="predicted"/>
<sequence>MNEQYTASVYTGSEQFAKQVGNDLDELYTWMLIQGNMHFGDVHGEIIDNKTKKTIRTFRKCAIE</sequence>
<evidence type="ECO:0000313" key="1">
    <source>
        <dbReference type="EMBL" id="EHL31696.1"/>
    </source>
</evidence>
<dbReference type="HOGENOM" id="CLU_207197_0_0_6"/>
<reference evidence="1 2" key="1">
    <citation type="journal article" date="2011" name="BMC Genomics">
        <title>Insight into cross-talk between intra-amoebal pathogens.</title>
        <authorList>
            <person name="Gimenez G."/>
            <person name="Bertelli C."/>
            <person name="Moliner C."/>
            <person name="Robert C."/>
            <person name="Raoult D."/>
            <person name="Fournier P.E."/>
            <person name="Greub G."/>
        </authorList>
    </citation>
    <scope>NUCLEOTIDE SEQUENCE [LARGE SCALE GENOMIC DNA]</scope>
    <source>
        <strain evidence="1 2">LLAP12</strain>
    </source>
</reference>
<dbReference type="AlphaFoldDB" id="G9EM96"/>
<dbReference type="Proteomes" id="UP000002770">
    <property type="component" value="Unassembled WGS sequence"/>
</dbReference>
<gene>
    <name evidence="1" type="ORF">LDG_6360</name>
</gene>
<protein>
    <submittedName>
        <fullName evidence="1">Uncharacterized protein</fullName>
    </submittedName>
</protein>
<organism evidence="1 2">
    <name type="scientific">Legionella drancourtii LLAP12</name>
    <dbReference type="NCBI Taxonomy" id="658187"/>
    <lineage>
        <taxon>Bacteria</taxon>
        <taxon>Pseudomonadati</taxon>
        <taxon>Pseudomonadota</taxon>
        <taxon>Gammaproteobacteria</taxon>
        <taxon>Legionellales</taxon>
        <taxon>Legionellaceae</taxon>
        <taxon>Legionella</taxon>
    </lineage>
</organism>
<dbReference type="OrthoDB" id="5639113at2"/>
<evidence type="ECO:0000313" key="2">
    <source>
        <dbReference type="Proteomes" id="UP000002770"/>
    </source>
</evidence>